<dbReference type="InterPro" id="IPR039426">
    <property type="entry name" value="TonB-dep_rcpt-like"/>
</dbReference>
<evidence type="ECO:0000256" key="7">
    <source>
        <dbReference type="ARBA" id="ARBA00023136"/>
    </source>
</evidence>
<evidence type="ECO:0000256" key="9">
    <source>
        <dbReference type="ARBA" id="ARBA00023237"/>
    </source>
</evidence>
<reference evidence="14 15" key="2">
    <citation type="submission" date="2019-05" db="EMBL/GenBank/DDBJ databases">
        <authorList>
            <person name="Suflita J.M."/>
            <person name="Marks C.R."/>
        </authorList>
    </citation>
    <scope>NUCLEOTIDE SEQUENCE [LARGE SCALE GENOMIC DNA]</scope>
    <source>
        <strain evidence="14 15">ALDC</strain>
    </source>
</reference>
<evidence type="ECO:0000313" key="14">
    <source>
        <dbReference type="EMBL" id="QCQ23586.1"/>
    </source>
</evidence>
<sequence>MLPLDQTLAADGDVKAALTLDEIVVTASRVEEKAKEVTANITVIDEEEIKASSAHTLGEILAEKAVGHIQNYPGALTAVGIRGFRTETHGNDLMGHVLILINGRRAATGNAAKLMIRNNVERIEIIRGPASVQYGSAAMGGVVNIITKRGVDNSAFLEGGLASWEYDAEAMGLSANTKGVDFYGTYEHRSMDDYDTASGDQYENTGFSRQENVYVNLGYEFLPGHRIGVIYNDYDGEGIGDPGYLAKNDLDDYKDADNESLDFMYEGRTPGGTFSWMARYFDGEDEDTWFDRMSSDPDGWDDGIPTLTKTEQEGAQAQVAFDTDHVGLVAGFNWDNYEIDATYDPKKSEYDNTAGYLLGKLRFLDERLIFTGGFRIDWYDVEMKEPRGRNEDDQEITPRLGVAFLLTDYLKLRANYGEGFRMPAANELAYDYTSYVHYLGNPDLDPEKSETWEVGFDLSRRSFNASMTFFWTDFKDKIQSVSRPGGIMTWENTGGADIDGLEGEISWDIGGFFPWGYEIRPYANFTYLFKYEDDETGKDLLYTEEANVSYGLRVSNRKDFTAALNLAYTGKKDVDDWLGAGPPTWVAPVVEEGGFTVANLTMSKKILDFDRFGGLTLRGEINNLFDKDYEYVKNYPMPGRSFFLGLRYDI</sequence>
<reference evidence="14 15" key="1">
    <citation type="submission" date="2019-05" db="EMBL/GenBank/DDBJ databases">
        <title>The Complete Genome Sequence of the n-alkane-degrading Desulfoglaeba alkanexedens ALDC reveals multiple alkylsuccinate synthase gene clusters.</title>
        <authorList>
            <person name="Callaghan A.V."/>
            <person name="Davidova I.A."/>
            <person name="Duncan K.E."/>
            <person name="Morris B."/>
            <person name="McInerney M.J."/>
        </authorList>
    </citation>
    <scope>NUCLEOTIDE SEQUENCE [LARGE SCALE GENOMIC DNA]</scope>
    <source>
        <strain evidence="14 15">ALDC</strain>
    </source>
</reference>
<dbReference type="Pfam" id="PF07715">
    <property type="entry name" value="Plug"/>
    <property type="match status" value="1"/>
</dbReference>
<keyword evidence="9 10" id="KW-0998">Cell outer membrane</keyword>
<keyword evidence="4 10" id="KW-0812">Transmembrane</keyword>
<proteinExistence type="inferred from homology"/>
<dbReference type="InterPro" id="IPR036942">
    <property type="entry name" value="Beta-barrel_TonB_sf"/>
</dbReference>
<dbReference type="Gene3D" id="2.170.130.10">
    <property type="entry name" value="TonB-dependent receptor, plug domain"/>
    <property type="match status" value="1"/>
</dbReference>
<accession>A0A4P8L685</accession>
<dbReference type="PANTHER" id="PTHR30069:SF29">
    <property type="entry name" value="HEMOGLOBIN AND HEMOGLOBIN-HAPTOGLOBIN-BINDING PROTEIN 1-RELATED"/>
    <property type="match status" value="1"/>
</dbReference>
<keyword evidence="3 10" id="KW-1134">Transmembrane beta strand</keyword>
<organism evidence="14 15">
    <name type="scientific">Desulfoglaeba alkanexedens ALDC</name>
    <dbReference type="NCBI Taxonomy" id="980445"/>
    <lineage>
        <taxon>Bacteria</taxon>
        <taxon>Pseudomonadati</taxon>
        <taxon>Thermodesulfobacteriota</taxon>
        <taxon>Syntrophobacteria</taxon>
        <taxon>Syntrophobacterales</taxon>
        <taxon>Syntrophobacteraceae</taxon>
        <taxon>Desulfoglaeba</taxon>
    </lineage>
</organism>
<evidence type="ECO:0000256" key="2">
    <source>
        <dbReference type="ARBA" id="ARBA00022448"/>
    </source>
</evidence>
<dbReference type="PANTHER" id="PTHR30069">
    <property type="entry name" value="TONB-DEPENDENT OUTER MEMBRANE RECEPTOR"/>
    <property type="match status" value="1"/>
</dbReference>
<dbReference type="PROSITE" id="PS52016">
    <property type="entry name" value="TONB_DEPENDENT_REC_3"/>
    <property type="match status" value="1"/>
</dbReference>
<evidence type="ECO:0000259" key="12">
    <source>
        <dbReference type="Pfam" id="PF00593"/>
    </source>
</evidence>
<evidence type="ECO:0000256" key="8">
    <source>
        <dbReference type="ARBA" id="ARBA00023170"/>
    </source>
</evidence>
<evidence type="ECO:0000256" key="10">
    <source>
        <dbReference type="PROSITE-ProRule" id="PRU01360"/>
    </source>
</evidence>
<keyword evidence="5" id="KW-0732">Signal</keyword>
<dbReference type="GO" id="GO:0044718">
    <property type="term" value="P:siderophore transmembrane transport"/>
    <property type="evidence" value="ECO:0007669"/>
    <property type="project" value="TreeGrafter"/>
</dbReference>
<dbReference type="KEGG" id="dax:FDQ92_13920"/>
<dbReference type="OrthoDB" id="9763670at2"/>
<comment type="similarity">
    <text evidence="10 11">Belongs to the TonB-dependent receptor family.</text>
</comment>
<evidence type="ECO:0000256" key="6">
    <source>
        <dbReference type="ARBA" id="ARBA00023077"/>
    </source>
</evidence>
<keyword evidence="2 10" id="KW-0813">Transport</keyword>
<evidence type="ECO:0000256" key="5">
    <source>
        <dbReference type="ARBA" id="ARBA00022729"/>
    </source>
</evidence>
<evidence type="ECO:0000313" key="15">
    <source>
        <dbReference type="Proteomes" id="UP000298602"/>
    </source>
</evidence>
<evidence type="ECO:0000256" key="1">
    <source>
        <dbReference type="ARBA" id="ARBA00004571"/>
    </source>
</evidence>
<dbReference type="SUPFAM" id="SSF56935">
    <property type="entry name" value="Porins"/>
    <property type="match status" value="1"/>
</dbReference>
<dbReference type="AlphaFoldDB" id="A0A4P8L685"/>
<dbReference type="InterPro" id="IPR012910">
    <property type="entry name" value="Plug_dom"/>
</dbReference>
<evidence type="ECO:0000256" key="3">
    <source>
        <dbReference type="ARBA" id="ARBA00022452"/>
    </source>
</evidence>
<dbReference type="GO" id="GO:0009279">
    <property type="term" value="C:cell outer membrane"/>
    <property type="evidence" value="ECO:0007669"/>
    <property type="project" value="UniProtKB-SubCell"/>
</dbReference>
<dbReference type="CDD" id="cd01347">
    <property type="entry name" value="ligand_gated_channel"/>
    <property type="match status" value="1"/>
</dbReference>
<feature type="domain" description="TonB-dependent receptor-like beta-barrel" evidence="12">
    <location>
        <begin position="214"/>
        <end position="624"/>
    </location>
</feature>
<dbReference type="Proteomes" id="UP000298602">
    <property type="component" value="Chromosome"/>
</dbReference>
<keyword evidence="15" id="KW-1185">Reference proteome</keyword>
<evidence type="ECO:0000256" key="11">
    <source>
        <dbReference type="RuleBase" id="RU003357"/>
    </source>
</evidence>
<dbReference type="InterPro" id="IPR000531">
    <property type="entry name" value="Beta-barrel_TonB"/>
</dbReference>
<feature type="domain" description="TonB-dependent receptor plug" evidence="13">
    <location>
        <begin position="34"/>
        <end position="142"/>
    </location>
</feature>
<dbReference type="Pfam" id="PF00593">
    <property type="entry name" value="TonB_dep_Rec_b-barrel"/>
    <property type="match status" value="1"/>
</dbReference>
<keyword evidence="8 14" id="KW-0675">Receptor</keyword>
<keyword evidence="6 11" id="KW-0798">TonB box</keyword>
<dbReference type="EMBL" id="CP040098">
    <property type="protein sequence ID" value="QCQ23586.1"/>
    <property type="molecule type" value="Genomic_DNA"/>
</dbReference>
<dbReference type="InterPro" id="IPR037066">
    <property type="entry name" value="Plug_dom_sf"/>
</dbReference>
<protein>
    <submittedName>
        <fullName evidence="14">TonB-dependent receptor</fullName>
    </submittedName>
</protein>
<gene>
    <name evidence="14" type="ORF">FDQ92_13920</name>
</gene>
<dbReference type="Gene3D" id="2.40.170.20">
    <property type="entry name" value="TonB-dependent receptor, beta-barrel domain"/>
    <property type="match status" value="1"/>
</dbReference>
<dbReference type="GO" id="GO:0015344">
    <property type="term" value="F:siderophore uptake transmembrane transporter activity"/>
    <property type="evidence" value="ECO:0007669"/>
    <property type="project" value="TreeGrafter"/>
</dbReference>
<name>A0A4P8L685_9BACT</name>
<evidence type="ECO:0000259" key="13">
    <source>
        <dbReference type="Pfam" id="PF07715"/>
    </source>
</evidence>
<keyword evidence="7 10" id="KW-0472">Membrane</keyword>
<comment type="subcellular location">
    <subcellularLocation>
        <location evidence="1 10">Cell outer membrane</location>
        <topology evidence="1 10">Multi-pass membrane protein</topology>
    </subcellularLocation>
</comment>
<evidence type="ECO:0000256" key="4">
    <source>
        <dbReference type="ARBA" id="ARBA00022692"/>
    </source>
</evidence>